<sequence length="54" mass="6222">VLTNGTVFTGHQESFRSSRSEETTAFKLELEILTAYPQESFAYALLRSHLHMLY</sequence>
<protein>
    <submittedName>
        <fullName evidence="1">Uncharacterized protein</fullName>
    </submittedName>
</protein>
<proteinExistence type="predicted"/>
<keyword evidence="2" id="KW-1185">Reference proteome</keyword>
<dbReference type="Proteomes" id="UP000265618">
    <property type="component" value="Unassembled WGS sequence"/>
</dbReference>
<comment type="caution">
    <text evidence="1">The sequence shown here is derived from an EMBL/GenBank/DDBJ whole genome shotgun (WGS) entry which is preliminary data.</text>
</comment>
<organism evidence="1 2">
    <name type="scientific">Kipferlia bialata</name>
    <dbReference type="NCBI Taxonomy" id="797122"/>
    <lineage>
        <taxon>Eukaryota</taxon>
        <taxon>Metamonada</taxon>
        <taxon>Carpediemonas-like organisms</taxon>
        <taxon>Kipferlia</taxon>
    </lineage>
</organism>
<gene>
    <name evidence="1" type="ORF">KIPB_015828</name>
</gene>
<dbReference type="EMBL" id="BDIP01009162">
    <property type="protein sequence ID" value="GIQ92190.1"/>
    <property type="molecule type" value="Genomic_DNA"/>
</dbReference>
<reference evidence="1 2" key="1">
    <citation type="journal article" date="2018" name="PLoS ONE">
        <title>The draft genome of Kipferlia bialata reveals reductive genome evolution in fornicate parasites.</title>
        <authorList>
            <person name="Tanifuji G."/>
            <person name="Takabayashi S."/>
            <person name="Kume K."/>
            <person name="Takagi M."/>
            <person name="Nakayama T."/>
            <person name="Kamikawa R."/>
            <person name="Inagaki Y."/>
            <person name="Hashimoto T."/>
        </authorList>
    </citation>
    <scope>NUCLEOTIDE SEQUENCE [LARGE SCALE GENOMIC DNA]</scope>
    <source>
        <strain evidence="1">NY0173</strain>
    </source>
</reference>
<dbReference type="AlphaFoldDB" id="A0A9K3GRN5"/>
<feature type="non-terminal residue" evidence="1">
    <location>
        <position position="1"/>
    </location>
</feature>
<accession>A0A9K3GRN5</accession>
<name>A0A9K3GRN5_9EUKA</name>
<evidence type="ECO:0000313" key="1">
    <source>
        <dbReference type="EMBL" id="GIQ92190.1"/>
    </source>
</evidence>
<evidence type="ECO:0000313" key="2">
    <source>
        <dbReference type="Proteomes" id="UP000265618"/>
    </source>
</evidence>